<dbReference type="InterPro" id="IPR000073">
    <property type="entry name" value="AB_hydrolase_1"/>
</dbReference>
<sequence>MSPSAESAPAWFSHAVEQKPTSHYASCDGFTVHYLAWNEQDRHKPAILLAHGYRAHAHWWDFIAPFFCADYRVFALDFCGMGDSDWRPTYTAETFVDELRAVIEHAGLATATLIGHSYGGTRVLRACTRFPELIERAIVVDSYVAFIDRDRPLVPRQYGGTFYPDADSAIQRFRLLPEQPVHDWARAYIASHSLKQTEQGWTWKFDPDLPYAIFERDGEALLREIRVPLDLVCGEHSVVFDRERAWRVGQVLASLPNARGPVTLPDAYHHLMLDQPLALVSTLRALLA</sequence>
<dbReference type="Gene3D" id="3.40.50.1820">
    <property type="entry name" value="alpha/beta hydrolase"/>
    <property type="match status" value="1"/>
</dbReference>
<dbReference type="PANTHER" id="PTHR43798:SF33">
    <property type="entry name" value="HYDROLASE, PUTATIVE (AFU_ORTHOLOGUE AFUA_2G14860)-RELATED"/>
    <property type="match status" value="1"/>
</dbReference>
<accession>A0ABY9FP37</accession>
<dbReference type="InterPro" id="IPR050266">
    <property type="entry name" value="AB_hydrolase_sf"/>
</dbReference>
<evidence type="ECO:0000313" key="2">
    <source>
        <dbReference type="EMBL" id="WLH05081.1"/>
    </source>
</evidence>
<keyword evidence="3" id="KW-1185">Reference proteome</keyword>
<dbReference type="InterPro" id="IPR029058">
    <property type="entry name" value="AB_hydrolase_fold"/>
</dbReference>
<reference evidence="2 3" key="1">
    <citation type="submission" date="2023-02" db="EMBL/GenBank/DDBJ databases">
        <title>Evolution of Hrp T3SS in non-pathogenic Pseudomonas fluorescens.</title>
        <authorList>
            <person name="Liao K."/>
            <person name="Wei H."/>
            <person name="Gu Y."/>
        </authorList>
    </citation>
    <scope>NUCLEOTIDE SEQUENCE [LARGE SCALE GENOMIC DNA]</scope>
    <source>
        <strain evidence="2 3">FP2043</strain>
    </source>
</reference>
<keyword evidence="2" id="KW-0378">Hydrolase</keyword>
<protein>
    <submittedName>
        <fullName evidence="2">Alpha/beta hydrolase</fullName>
    </submittedName>
</protein>
<dbReference type="PRINTS" id="PR00111">
    <property type="entry name" value="ABHYDROLASE"/>
</dbReference>
<evidence type="ECO:0000259" key="1">
    <source>
        <dbReference type="Pfam" id="PF12697"/>
    </source>
</evidence>
<dbReference type="Pfam" id="PF12697">
    <property type="entry name" value="Abhydrolase_6"/>
    <property type="match status" value="1"/>
</dbReference>
<dbReference type="EMBL" id="CP117450">
    <property type="protein sequence ID" value="WLH05081.1"/>
    <property type="molecule type" value="Genomic_DNA"/>
</dbReference>
<dbReference type="RefSeq" id="WP_047542226.1">
    <property type="nucleotide sequence ID" value="NZ_CP117450.1"/>
</dbReference>
<dbReference type="Proteomes" id="UP001236748">
    <property type="component" value="Chromosome"/>
</dbReference>
<dbReference type="PANTHER" id="PTHR43798">
    <property type="entry name" value="MONOACYLGLYCEROL LIPASE"/>
    <property type="match status" value="1"/>
</dbReference>
<proteinExistence type="predicted"/>
<name>A0ABY9FP37_9PSED</name>
<feature type="domain" description="AB hydrolase-1" evidence="1">
    <location>
        <begin position="47"/>
        <end position="280"/>
    </location>
</feature>
<dbReference type="GO" id="GO:0016787">
    <property type="term" value="F:hydrolase activity"/>
    <property type="evidence" value="ECO:0007669"/>
    <property type="project" value="UniProtKB-KW"/>
</dbReference>
<dbReference type="SUPFAM" id="SSF53474">
    <property type="entry name" value="alpha/beta-Hydrolases"/>
    <property type="match status" value="1"/>
</dbReference>
<evidence type="ECO:0000313" key="3">
    <source>
        <dbReference type="Proteomes" id="UP001236748"/>
    </source>
</evidence>
<organism evidence="2 3">
    <name type="scientific">Pseudomonas lurida</name>
    <dbReference type="NCBI Taxonomy" id="244566"/>
    <lineage>
        <taxon>Bacteria</taxon>
        <taxon>Pseudomonadati</taxon>
        <taxon>Pseudomonadota</taxon>
        <taxon>Gammaproteobacteria</taxon>
        <taxon>Pseudomonadales</taxon>
        <taxon>Pseudomonadaceae</taxon>
        <taxon>Pseudomonas</taxon>
    </lineage>
</organism>
<gene>
    <name evidence="2" type="ORF">PSH67_19820</name>
</gene>